<dbReference type="Proteomes" id="UP001589894">
    <property type="component" value="Unassembled WGS sequence"/>
</dbReference>
<reference evidence="1 2" key="1">
    <citation type="submission" date="2024-09" db="EMBL/GenBank/DDBJ databases">
        <authorList>
            <person name="Sun Q."/>
            <person name="Mori K."/>
        </authorList>
    </citation>
    <scope>NUCLEOTIDE SEQUENCE [LARGE SCALE GENOMIC DNA]</scope>
    <source>
        <strain evidence="1 2">TBRC 2205</strain>
    </source>
</reference>
<name>A0ABV6P470_9ACTN</name>
<dbReference type="EMBL" id="JBHLUE010000026">
    <property type="protein sequence ID" value="MFC0567774.1"/>
    <property type="molecule type" value="Genomic_DNA"/>
</dbReference>
<evidence type="ECO:0000313" key="2">
    <source>
        <dbReference type="Proteomes" id="UP001589894"/>
    </source>
</evidence>
<comment type="caution">
    <text evidence="1">The sequence shown here is derived from an EMBL/GenBank/DDBJ whole genome shotgun (WGS) entry which is preliminary data.</text>
</comment>
<dbReference type="InterPro" id="IPR029068">
    <property type="entry name" value="Glyas_Bleomycin-R_OHBP_Dase"/>
</dbReference>
<gene>
    <name evidence="1" type="ORF">ACFFHU_26995</name>
</gene>
<dbReference type="RefSeq" id="WP_377343115.1">
    <property type="nucleotide sequence ID" value="NZ_JBHLUE010000026.1"/>
</dbReference>
<accession>A0ABV6P470</accession>
<protein>
    <recommendedName>
        <fullName evidence="3">Glycosyltransferase</fullName>
    </recommendedName>
</protein>
<evidence type="ECO:0000313" key="1">
    <source>
        <dbReference type="EMBL" id="MFC0567774.1"/>
    </source>
</evidence>
<sequence length="178" mass="18969">MSDHYNAFEMSPVPVPGPDAVAPEPFRGIYGMPAFATIPTADLAGSVDFWVRGLGFFELFSIPGRLVHLRRWAFQDVLLVPAESVPEQPPALSLSFACVLGQVDAIAEACRAVRPDSVTGPEDTPWNTRDVHVVTPENARVIITAGKPLDPDSREARNLAAIGITPPDAGPGHNGAHA</sequence>
<dbReference type="SUPFAM" id="SSF54593">
    <property type="entry name" value="Glyoxalase/Bleomycin resistance protein/Dihydroxybiphenyl dioxygenase"/>
    <property type="match status" value="1"/>
</dbReference>
<evidence type="ECO:0008006" key="3">
    <source>
        <dbReference type="Google" id="ProtNLM"/>
    </source>
</evidence>
<dbReference type="Gene3D" id="3.10.180.10">
    <property type="entry name" value="2,3-Dihydroxybiphenyl 1,2-Dioxygenase, domain 1"/>
    <property type="match status" value="1"/>
</dbReference>
<proteinExistence type="predicted"/>
<organism evidence="1 2">
    <name type="scientific">Plantactinospora siamensis</name>
    <dbReference type="NCBI Taxonomy" id="555372"/>
    <lineage>
        <taxon>Bacteria</taxon>
        <taxon>Bacillati</taxon>
        <taxon>Actinomycetota</taxon>
        <taxon>Actinomycetes</taxon>
        <taxon>Micromonosporales</taxon>
        <taxon>Micromonosporaceae</taxon>
        <taxon>Plantactinospora</taxon>
    </lineage>
</organism>
<keyword evidence="2" id="KW-1185">Reference proteome</keyword>